<geneLocation type="plasmid" evidence="3">
    <name>pEM01</name>
</geneLocation>
<evidence type="ECO:0000313" key="3">
    <source>
        <dbReference type="Proteomes" id="UP000059419"/>
    </source>
</evidence>
<reference evidence="3" key="1">
    <citation type="submission" date="2015-11" db="EMBL/GenBank/DDBJ databases">
        <authorList>
            <person name="Blom J."/>
        </authorList>
    </citation>
    <scope>NUCLEOTIDE SEQUENCE [LARGE SCALE GENOMIC DNA]</scope>
    <source>
        <plasmid evidence="3">pEM01</plasmid>
    </source>
</reference>
<evidence type="ECO:0000256" key="1">
    <source>
        <dbReference type="SAM" id="Phobius"/>
    </source>
</evidence>
<name>A0A0U5LAY6_9GAMM</name>
<proteinExistence type="predicted"/>
<dbReference type="Proteomes" id="UP000059419">
    <property type="component" value="Plasmid pEM01"/>
</dbReference>
<feature type="transmembrane region" description="Helical" evidence="1">
    <location>
        <begin position="41"/>
        <end position="62"/>
    </location>
</feature>
<dbReference type="EMBL" id="LN907828">
    <property type="protein sequence ID" value="CUU25875.1"/>
    <property type="molecule type" value="Genomic_DNA"/>
</dbReference>
<keyword evidence="1" id="KW-1133">Transmembrane helix</keyword>
<dbReference type="PATRIC" id="fig|1619313.3.peg.3778"/>
<organism evidence="2 3">
    <name type="scientific">Duffyella gerundensis</name>
    <dbReference type="NCBI Taxonomy" id="1619313"/>
    <lineage>
        <taxon>Bacteria</taxon>
        <taxon>Pseudomonadati</taxon>
        <taxon>Pseudomonadota</taxon>
        <taxon>Gammaproteobacteria</taxon>
        <taxon>Enterobacterales</taxon>
        <taxon>Erwiniaceae</taxon>
        <taxon>Duffyella</taxon>
    </lineage>
</organism>
<protein>
    <submittedName>
        <fullName evidence="2">Putative membrane protein</fullName>
    </submittedName>
</protein>
<sequence length="72" mass="8142">MLQEKIIMIRNFLLRALFALLAGGLLALVAGKVIDYFHLPLSFDAIVIGIAMFVVIIDRIFISRILLRQSKQ</sequence>
<dbReference type="AlphaFoldDB" id="A0A0U5LAY6"/>
<keyword evidence="1" id="KW-0812">Transmembrane</keyword>
<keyword evidence="1" id="KW-0472">Membrane</keyword>
<gene>
    <name evidence="2" type="ORF">EM595_p0175</name>
</gene>
<keyword evidence="3" id="KW-1185">Reference proteome</keyword>
<accession>A0A0U5LAY6</accession>
<evidence type="ECO:0000313" key="2">
    <source>
        <dbReference type="EMBL" id="CUU25875.1"/>
    </source>
</evidence>
<dbReference type="KEGG" id="ege:EM595_p0175"/>